<feature type="binding site" description="in other chain" evidence="16">
    <location>
        <position position="305"/>
    </location>
    <ligand>
        <name>K(+)</name>
        <dbReference type="ChEBI" id="CHEBI:29103"/>
        <note>ligand shared between two tetrameric partners</note>
    </ligand>
</feature>
<dbReference type="CDD" id="cd04601">
    <property type="entry name" value="CBS_pair_IMPDH"/>
    <property type="match status" value="1"/>
</dbReference>
<dbReference type="InterPro" id="IPR001093">
    <property type="entry name" value="IMP_DH_GMPRt"/>
</dbReference>
<evidence type="ECO:0000256" key="1">
    <source>
        <dbReference type="ARBA" id="ARBA00001958"/>
    </source>
</evidence>
<name>A0A9X9ACH6_BACCE</name>
<dbReference type="InterPro" id="IPR000644">
    <property type="entry name" value="CBS_dom"/>
</dbReference>
<evidence type="ECO:0000256" key="16">
    <source>
        <dbReference type="PIRSR" id="PIRSR000130-4"/>
    </source>
</evidence>
<keyword evidence="10 15" id="KW-0520">NAD</keyword>
<evidence type="ECO:0000256" key="3">
    <source>
        <dbReference type="ARBA" id="ARBA00011881"/>
    </source>
</evidence>
<dbReference type="PROSITE" id="PS00487">
    <property type="entry name" value="IMP_DH_GMP_RED"/>
    <property type="match status" value="1"/>
</dbReference>
<evidence type="ECO:0000259" key="20">
    <source>
        <dbReference type="PROSITE" id="PS51371"/>
    </source>
</evidence>
<comment type="pathway">
    <text evidence="19">Purine metabolism; XMP biosynthesis via de novo pathway; XMP from IMP: step 1/1.</text>
</comment>
<dbReference type="FunFam" id="3.20.20.70:FF:000003">
    <property type="entry name" value="GMP reductase"/>
    <property type="match status" value="1"/>
</dbReference>
<organism evidence="21 22">
    <name type="scientific">Bacillus cereus</name>
    <dbReference type="NCBI Taxonomy" id="1396"/>
    <lineage>
        <taxon>Bacteria</taxon>
        <taxon>Bacillati</taxon>
        <taxon>Bacillota</taxon>
        <taxon>Bacilli</taxon>
        <taxon>Bacillales</taxon>
        <taxon>Bacillaceae</taxon>
        <taxon>Bacillus</taxon>
        <taxon>Bacillus cereus group</taxon>
    </lineage>
</organism>
<feature type="domain" description="CBS" evidence="20">
    <location>
        <begin position="157"/>
        <end position="215"/>
    </location>
</feature>
<feature type="active site" description="Thioimidate intermediate" evidence="13">
    <location>
        <position position="308"/>
    </location>
</feature>
<comment type="similarity">
    <text evidence="2 18">Belongs to the IMPDH/GMPR family.</text>
</comment>
<feature type="binding site" evidence="14">
    <location>
        <begin position="388"/>
        <end position="392"/>
    </location>
    <ligand>
        <name>IMP</name>
        <dbReference type="ChEBI" id="CHEBI:58053"/>
    </ligand>
</feature>
<evidence type="ECO:0000256" key="6">
    <source>
        <dbReference type="ARBA" id="ARBA00022749"/>
    </source>
</evidence>
<dbReference type="GO" id="GO:0006183">
    <property type="term" value="P:GTP biosynthetic process"/>
    <property type="evidence" value="ECO:0007669"/>
    <property type="project" value="TreeGrafter"/>
</dbReference>
<dbReference type="Pfam" id="PF00571">
    <property type="entry name" value="CBS"/>
    <property type="match status" value="2"/>
</dbReference>
<evidence type="ECO:0000256" key="8">
    <source>
        <dbReference type="ARBA" id="ARBA00022958"/>
    </source>
</evidence>
<feature type="domain" description="CBS" evidence="20">
    <location>
        <begin position="95"/>
        <end position="153"/>
    </location>
</feature>
<dbReference type="SMART" id="SM00116">
    <property type="entry name" value="CBS"/>
    <property type="match status" value="2"/>
</dbReference>
<feature type="non-terminal residue" evidence="21">
    <location>
        <position position="434"/>
    </location>
</feature>
<accession>A0A9X9ACH6</accession>
<feature type="binding site" evidence="14">
    <location>
        <position position="306"/>
    </location>
    <ligand>
        <name>IMP</name>
        <dbReference type="ChEBI" id="CHEBI:58053"/>
    </ligand>
</feature>
<keyword evidence="7 19" id="KW-0658">Purine biosynthesis</keyword>
<evidence type="ECO:0000256" key="4">
    <source>
        <dbReference type="ARBA" id="ARBA00022723"/>
    </source>
</evidence>
<evidence type="ECO:0000256" key="2">
    <source>
        <dbReference type="ARBA" id="ARBA00005502"/>
    </source>
</evidence>
<evidence type="ECO:0000313" key="22">
    <source>
        <dbReference type="Proteomes" id="UP000308444"/>
    </source>
</evidence>
<keyword evidence="9 18" id="KW-0560">Oxidoreductase</keyword>
<evidence type="ECO:0000256" key="17">
    <source>
        <dbReference type="PROSITE-ProRule" id="PRU00703"/>
    </source>
</evidence>
<keyword evidence="11 17" id="KW-0129">CBS domain</keyword>
<keyword evidence="6 19" id="KW-0332">GMP biosynthesis</keyword>
<dbReference type="SUPFAM" id="SSF51412">
    <property type="entry name" value="Inosine monophosphate dehydrogenase (IMPDH)"/>
    <property type="match status" value="1"/>
</dbReference>
<feature type="binding site" description="in other chain" evidence="16">
    <location>
        <position position="303"/>
    </location>
    <ligand>
        <name>K(+)</name>
        <dbReference type="ChEBI" id="CHEBI:29103"/>
        <note>ligand shared between two tetrameric partners</note>
    </ligand>
</feature>
<evidence type="ECO:0000256" key="10">
    <source>
        <dbReference type="ARBA" id="ARBA00023027"/>
    </source>
</evidence>
<dbReference type="GO" id="GO:0003938">
    <property type="term" value="F:IMP dehydrogenase activity"/>
    <property type="evidence" value="ECO:0007669"/>
    <property type="project" value="UniProtKB-EC"/>
</dbReference>
<protein>
    <recommendedName>
        <fullName evidence="19">Inosine-5'-monophosphate dehydrogenase</fullName>
        <ecNumber evidence="19">1.1.1.205</ecNumber>
    </recommendedName>
</protein>
<evidence type="ECO:0000256" key="18">
    <source>
        <dbReference type="RuleBase" id="RU003927"/>
    </source>
</evidence>
<keyword evidence="8 16" id="KW-0630">Potassium</keyword>
<dbReference type="PIRSF" id="PIRSF000130">
    <property type="entry name" value="IMPDH"/>
    <property type="match status" value="1"/>
</dbReference>
<dbReference type="PROSITE" id="PS51371">
    <property type="entry name" value="CBS"/>
    <property type="match status" value="2"/>
</dbReference>
<proteinExistence type="inferred from homology"/>
<evidence type="ECO:0000256" key="19">
    <source>
        <dbReference type="RuleBase" id="RU003928"/>
    </source>
</evidence>
<dbReference type="SUPFAM" id="SSF54631">
    <property type="entry name" value="CBS-domain pair"/>
    <property type="match status" value="1"/>
</dbReference>
<evidence type="ECO:0000256" key="13">
    <source>
        <dbReference type="PIRSR" id="PIRSR000130-1"/>
    </source>
</evidence>
<dbReference type="InterPro" id="IPR015875">
    <property type="entry name" value="IMP_DH/GMP_Rdtase_CS"/>
</dbReference>
<feature type="binding site" evidence="14">
    <location>
        <begin position="364"/>
        <end position="365"/>
    </location>
    <ligand>
        <name>IMP</name>
        <dbReference type="ChEBI" id="CHEBI:58053"/>
    </ligand>
</feature>
<feature type="active site" description="Proton acceptor" evidence="13">
    <location>
        <position position="404"/>
    </location>
</feature>
<sequence>MWESKFVKEGLTFDDVLLVPARSDILPREVSVKTVLSESLQLNIPLISAGMDTVTEADMAIAMARQGGLGIIHKNMSIEQQAEQVDKVKRSESGVISDPFFLTPEHQVYDAEHLMGKYRISGVPVVNNLDERKLVGIITNRDMRFIQDYSIKISDVMTKEQLITAPVGTTLEEAEKILQKYKIEKLPLVDNNGVLQGLITIKDIEKVIEFPNSAKDKQGRLLVGAAVGVTADAMLRIDALVKASVDAIVLDTAHGHSKGVIDKVKEVRAKYPSLNIIAGNVATAEATKALIEAGANVVKVGIGPGSICTTRVVAGVGVPQLTAVYDCATEARKHGIPVIADGGIKYSGDMVKALAAGAHVVMLGSMFAGVAESPGETEIYQGRQFKVYRGMGSVGAMEKGSKDRYFQEGNKKLVPEGIEGRVPYKGPLADTVHQ</sequence>
<keyword evidence="4 19" id="KW-0479">Metal-binding</keyword>
<dbReference type="InterPro" id="IPR005990">
    <property type="entry name" value="IMP_DH"/>
</dbReference>
<dbReference type="NCBIfam" id="TIGR01302">
    <property type="entry name" value="IMP_dehydrog"/>
    <property type="match status" value="1"/>
</dbReference>
<comment type="catalytic activity">
    <reaction evidence="12 19">
        <text>IMP + NAD(+) + H2O = XMP + NADH + H(+)</text>
        <dbReference type="Rhea" id="RHEA:11708"/>
        <dbReference type="ChEBI" id="CHEBI:15377"/>
        <dbReference type="ChEBI" id="CHEBI:15378"/>
        <dbReference type="ChEBI" id="CHEBI:57464"/>
        <dbReference type="ChEBI" id="CHEBI:57540"/>
        <dbReference type="ChEBI" id="CHEBI:57945"/>
        <dbReference type="ChEBI" id="CHEBI:58053"/>
        <dbReference type="EC" id="1.1.1.205"/>
    </reaction>
</comment>
<comment type="caution">
    <text evidence="21">The sequence shown here is derived from an EMBL/GenBank/DDBJ whole genome shotgun (WGS) entry which is preliminary data.</text>
</comment>
<dbReference type="Proteomes" id="UP000308444">
    <property type="component" value="Unassembled WGS sequence"/>
</dbReference>
<dbReference type="Gene3D" id="3.20.20.70">
    <property type="entry name" value="Aldolase class I"/>
    <property type="match status" value="1"/>
</dbReference>
<dbReference type="AlphaFoldDB" id="A0A9X9ACH6"/>
<reference evidence="21 22" key="1">
    <citation type="journal article" date="2019" name="Environ. Microbiol.">
        <title>An active ?-lactamase is a part of an orchestrated cell wall stress resistance network of Bacillus subtilis and related rhizosphere species.</title>
        <authorList>
            <person name="Bucher T."/>
            <person name="Keren-Paz A."/>
            <person name="Hausser J."/>
            <person name="Olender T."/>
            <person name="Cytryn E."/>
            <person name="Kolodkin-Gal I."/>
        </authorList>
    </citation>
    <scope>NUCLEOTIDE SEQUENCE [LARGE SCALE GENOMIC DNA]</scope>
    <source>
        <strain evidence="21 22">I32</strain>
    </source>
</reference>
<dbReference type="SMART" id="SM01240">
    <property type="entry name" value="IMPDH"/>
    <property type="match status" value="1"/>
</dbReference>
<evidence type="ECO:0000313" key="21">
    <source>
        <dbReference type="EMBL" id="TKJ06972.1"/>
    </source>
</evidence>
<evidence type="ECO:0000256" key="12">
    <source>
        <dbReference type="ARBA" id="ARBA00048028"/>
    </source>
</evidence>
<dbReference type="Pfam" id="PF00478">
    <property type="entry name" value="IMPDH"/>
    <property type="match status" value="1"/>
</dbReference>
<evidence type="ECO:0000256" key="14">
    <source>
        <dbReference type="PIRSR" id="PIRSR000130-2"/>
    </source>
</evidence>
<keyword evidence="5" id="KW-0677">Repeat</keyword>
<feature type="binding site" evidence="15">
    <location>
        <begin position="301"/>
        <end position="303"/>
    </location>
    <ligand>
        <name>NAD(+)</name>
        <dbReference type="ChEBI" id="CHEBI:57540"/>
    </ligand>
</feature>
<feature type="binding site" description="in other chain" evidence="16">
    <location>
        <position position="308"/>
    </location>
    <ligand>
        <name>K(+)</name>
        <dbReference type="ChEBI" id="CHEBI:29103"/>
        <note>ligand shared between two tetrameric partners</note>
    </ligand>
</feature>
<feature type="binding site" evidence="15">
    <location>
        <begin position="251"/>
        <end position="253"/>
    </location>
    <ligand>
        <name>NAD(+)</name>
        <dbReference type="ChEBI" id="CHEBI:57540"/>
    </ligand>
</feature>
<gene>
    <name evidence="21" type="primary">guaB</name>
    <name evidence="21" type="ORF">FC695_04785</name>
</gene>
<dbReference type="GO" id="GO:0006177">
    <property type="term" value="P:GMP biosynthetic process"/>
    <property type="evidence" value="ECO:0007669"/>
    <property type="project" value="UniProtKB-KW"/>
</dbReference>
<evidence type="ECO:0000256" key="9">
    <source>
        <dbReference type="ARBA" id="ARBA00023002"/>
    </source>
</evidence>
<dbReference type="InterPro" id="IPR046342">
    <property type="entry name" value="CBS_dom_sf"/>
</dbReference>
<evidence type="ECO:0000256" key="7">
    <source>
        <dbReference type="ARBA" id="ARBA00022755"/>
    </source>
</evidence>
<dbReference type="CDD" id="cd00381">
    <property type="entry name" value="IMPDH"/>
    <property type="match status" value="1"/>
</dbReference>
<evidence type="ECO:0000256" key="5">
    <source>
        <dbReference type="ARBA" id="ARBA00022737"/>
    </source>
</evidence>
<feature type="binding site" evidence="14">
    <location>
        <begin position="341"/>
        <end position="343"/>
    </location>
    <ligand>
        <name>IMP</name>
        <dbReference type="ChEBI" id="CHEBI:58053"/>
    </ligand>
</feature>
<comment type="cofactor">
    <cofactor evidence="1">
        <name>K(+)</name>
        <dbReference type="ChEBI" id="CHEBI:29103"/>
    </cofactor>
</comment>
<dbReference type="GO" id="GO:0046872">
    <property type="term" value="F:metal ion binding"/>
    <property type="evidence" value="ECO:0007669"/>
    <property type="project" value="UniProtKB-KW"/>
</dbReference>
<dbReference type="PANTHER" id="PTHR11911">
    <property type="entry name" value="INOSINE-5-MONOPHOSPHATE DEHYDROGENASE RELATED"/>
    <property type="match status" value="1"/>
</dbReference>
<evidence type="ECO:0000256" key="15">
    <source>
        <dbReference type="PIRSR" id="PIRSR000130-3"/>
    </source>
</evidence>
<feature type="binding site" evidence="14">
    <location>
        <position position="416"/>
    </location>
    <ligand>
        <name>IMP</name>
        <dbReference type="ChEBI" id="CHEBI:58053"/>
    </ligand>
</feature>
<comment type="subunit">
    <text evidence="3">Homotetramer.</text>
</comment>
<dbReference type="HAMAP" id="MF_01964">
    <property type="entry name" value="IMPDH"/>
    <property type="match status" value="1"/>
</dbReference>
<evidence type="ECO:0000256" key="11">
    <source>
        <dbReference type="ARBA" id="ARBA00023122"/>
    </source>
</evidence>
<dbReference type="PANTHER" id="PTHR11911:SF111">
    <property type="entry name" value="INOSINE-5'-MONOPHOSPHATE DEHYDROGENASE"/>
    <property type="match status" value="1"/>
</dbReference>
<dbReference type="EC" id="1.1.1.205" evidence="19"/>
<dbReference type="InterPro" id="IPR013785">
    <property type="entry name" value="Aldolase_TIM"/>
</dbReference>
<dbReference type="EMBL" id="SZOH01000263">
    <property type="protein sequence ID" value="TKJ06972.1"/>
    <property type="molecule type" value="Genomic_DNA"/>
</dbReference>